<dbReference type="EMBL" id="BPVZ01001539">
    <property type="protein sequence ID" value="GKV53568.1"/>
    <property type="molecule type" value="Genomic_DNA"/>
</dbReference>
<evidence type="ECO:0000256" key="1">
    <source>
        <dbReference type="SAM" id="MobiDB-lite"/>
    </source>
</evidence>
<reference evidence="2 3" key="1">
    <citation type="journal article" date="2021" name="Commun. Biol.">
        <title>The genome of Shorea leprosula (Dipterocarpaceae) highlights the ecological relevance of drought in aseasonal tropical rainforests.</title>
        <authorList>
            <person name="Ng K.K.S."/>
            <person name="Kobayashi M.J."/>
            <person name="Fawcett J.A."/>
            <person name="Hatakeyama M."/>
            <person name="Paape T."/>
            <person name="Ng C.H."/>
            <person name="Ang C.C."/>
            <person name="Tnah L.H."/>
            <person name="Lee C.T."/>
            <person name="Nishiyama T."/>
            <person name="Sese J."/>
            <person name="O'Brien M.J."/>
            <person name="Copetti D."/>
            <person name="Mohd Noor M.I."/>
            <person name="Ong R.C."/>
            <person name="Putra M."/>
            <person name="Sireger I.Z."/>
            <person name="Indrioko S."/>
            <person name="Kosugi Y."/>
            <person name="Izuno A."/>
            <person name="Isagi Y."/>
            <person name="Lee S.L."/>
            <person name="Shimizu K.K."/>
        </authorList>
    </citation>
    <scope>NUCLEOTIDE SEQUENCE [LARGE SCALE GENOMIC DNA]</scope>
    <source>
        <strain evidence="2">214</strain>
    </source>
</reference>
<name>A0AAV5MVU4_9ROSI</name>
<evidence type="ECO:0000313" key="3">
    <source>
        <dbReference type="Proteomes" id="UP001054252"/>
    </source>
</evidence>
<sequence>MKRALNYSQETDPNTEYPHSSKGAVPSPPGTSFYFIIKDGVSLRPFFAHIMWIRLPWPERLKTPTGSAT</sequence>
<keyword evidence="3" id="KW-1185">Reference proteome</keyword>
<organism evidence="2 3">
    <name type="scientific">Rubroshorea leprosula</name>
    <dbReference type="NCBI Taxonomy" id="152421"/>
    <lineage>
        <taxon>Eukaryota</taxon>
        <taxon>Viridiplantae</taxon>
        <taxon>Streptophyta</taxon>
        <taxon>Embryophyta</taxon>
        <taxon>Tracheophyta</taxon>
        <taxon>Spermatophyta</taxon>
        <taxon>Magnoliopsida</taxon>
        <taxon>eudicotyledons</taxon>
        <taxon>Gunneridae</taxon>
        <taxon>Pentapetalae</taxon>
        <taxon>rosids</taxon>
        <taxon>malvids</taxon>
        <taxon>Malvales</taxon>
        <taxon>Dipterocarpaceae</taxon>
        <taxon>Rubroshorea</taxon>
    </lineage>
</organism>
<dbReference type="Proteomes" id="UP001054252">
    <property type="component" value="Unassembled WGS sequence"/>
</dbReference>
<dbReference type="AlphaFoldDB" id="A0AAV5MVU4"/>
<proteinExistence type="predicted"/>
<feature type="compositionally biased region" description="Polar residues" evidence="1">
    <location>
        <begin position="1"/>
        <end position="18"/>
    </location>
</feature>
<evidence type="ECO:0000313" key="2">
    <source>
        <dbReference type="EMBL" id="GKV53568.1"/>
    </source>
</evidence>
<comment type="caution">
    <text evidence="2">The sequence shown here is derived from an EMBL/GenBank/DDBJ whole genome shotgun (WGS) entry which is preliminary data.</text>
</comment>
<accession>A0AAV5MVU4</accession>
<gene>
    <name evidence="2" type="ORF">SLEP1_g60087</name>
</gene>
<protein>
    <submittedName>
        <fullName evidence="2">Uncharacterized protein</fullName>
    </submittedName>
</protein>
<feature type="region of interest" description="Disordered" evidence="1">
    <location>
        <begin position="1"/>
        <end position="27"/>
    </location>
</feature>